<dbReference type="InterPro" id="IPR039477">
    <property type="entry name" value="ILEI/PANDER_dom"/>
</dbReference>
<feature type="domain" description="ILEI/PANDER" evidence="8">
    <location>
        <begin position="27"/>
        <end position="114"/>
    </location>
</feature>
<evidence type="ECO:0000313" key="10">
    <source>
        <dbReference type="RefSeq" id="XP_055364994.1"/>
    </source>
</evidence>
<evidence type="ECO:0000313" key="9">
    <source>
        <dbReference type="Proteomes" id="UP000515150"/>
    </source>
</evidence>
<sequence length="151" mass="16421">METLRLNSASLCPSSIMSHVFNNVGPGLNVVVVDGESGVVDKIGILDMRGGKPGEILRFLRKIKPGRIVLVASFIDATTKMTTEIREMFIGMGSTLINSVKQRDSWVFVGRAGASNSSLFEKRAASDEKNNIYEGWPGMVELAGCFPGNRR</sequence>
<keyword evidence="9" id="KW-1185">Reference proteome</keyword>
<reference evidence="10" key="1">
    <citation type="submission" date="2025-08" db="UniProtKB">
        <authorList>
            <consortium name="RefSeq"/>
        </authorList>
    </citation>
    <scope>IDENTIFICATION</scope>
</reference>
<evidence type="ECO:0000256" key="1">
    <source>
        <dbReference type="ARBA" id="ARBA00004613"/>
    </source>
</evidence>
<dbReference type="KEGG" id="bspl:114855259"/>
<evidence type="ECO:0000256" key="4">
    <source>
        <dbReference type="ARBA" id="ARBA00022729"/>
    </source>
</evidence>
<keyword evidence="4" id="KW-0732">Signal</keyword>
<evidence type="ECO:0000256" key="5">
    <source>
        <dbReference type="ARBA" id="ARBA00022734"/>
    </source>
</evidence>
<dbReference type="RefSeq" id="XP_055364994.1">
    <property type="nucleotide sequence ID" value="XM_055509019.1"/>
</dbReference>
<dbReference type="Pfam" id="PF15711">
    <property type="entry name" value="ILEI"/>
    <property type="match status" value="1"/>
</dbReference>
<dbReference type="Proteomes" id="UP000515150">
    <property type="component" value="Chromosome 5"/>
</dbReference>
<dbReference type="PANTHER" id="PTHR14592">
    <property type="entry name" value="UNCHARACTERIZED FAM3"/>
    <property type="match status" value="1"/>
</dbReference>
<dbReference type="AlphaFoldDB" id="A0A9W2XTG0"/>
<dbReference type="GO" id="GO:0005576">
    <property type="term" value="C:extracellular region"/>
    <property type="evidence" value="ECO:0007669"/>
    <property type="project" value="UniProtKB-SubCell"/>
</dbReference>
<dbReference type="GO" id="GO:0030246">
    <property type="term" value="F:carbohydrate binding"/>
    <property type="evidence" value="ECO:0007669"/>
    <property type="project" value="UniProtKB-UniRule"/>
</dbReference>
<organism evidence="9 10">
    <name type="scientific">Betta splendens</name>
    <name type="common">Siamese fighting fish</name>
    <dbReference type="NCBI Taxonomy" id="158456"/>
    <lineage>
        <taxon>Eukaryota</taxon>
        <taxon>Metazoa</taxon>
        <taxon>Chordata</taxon>
        <taxon>Craniata</taxon>
        <taxon>Vertebrata</taxon>
        <taxon>Euteleostomi</taxon>
        <taxon>Actinopterygii</taxon>
        <taxon>Neopterygii</taxon>
        <taxon>Teleostei</taxon>
        <taxon>Neoteleostei</taxon>
        <taxon>Acanthomorphata</taxon>
        <taxon>Anabantaria</taxon>
        <taxon>Anabantiformes</taxon>
        <taxon>Anabantoidei</taxon>
        <taxon>Osphronemidae</taxon>
        <taxon>Betta</taxon>
    </lineage>
</organism>
<evidence type="ECO:0000256" key="2">
    <source>
        <dbReference type="ARBA" id="ARBA00010905"/>
    </source>
</evidence>
<comment type="subcellular location">
    <subcellularLocation>
        <location evidence="1">Secreted</location>
    </subcellularLocation>
</comment>
<dbReference type="GeneID" id="114855259"/>
<protein>
    <submittedName>
        <fullName evidence="10">Protein FAM3C</fullName>
    </submittedName>
</protein>
<evidence type="ECO:0000259" key="8">
    <source>
        <dbReference type="Pfam" id="PF15711"/>
    </source>
</evidence>
<keyword evidence="3" id="KW-0964">Secreted</keyword>
<comment type="similarity">
    <text evidence="2">Belongs to the FAM3 family.</text>
</comment>
<evidence type="ECO:0000256" key="7">
    <source>
        <dbReference type="PROSITE-ProRule" id="PRU01375"/>
    </source>
</evidence>
<dbReference type="PROSITE" id="PS52031">
    <property type="entry name" value="GG_LECTIN"/>
    <property type="match status" value="1"/>
</dbReference>
<evidence type="ECO:0000256" key="6">
    <source>
        <dbReference type="ARBA" id="ARBA00023157"/>
    </source>
</evidence>
<keyword evidence="6" id="KW-1015">Disulfide bond</keyword>
<name>A0A9W2XTG0_BETSP</name>
<dbReference type="InterPro" id="IPR039220">
    <property type="entry name" value="FAM3"/>
</dbReference>
<gene>
    <name evidence="10" type="primary">si:dkeyp-67f1.2</name>
</gene>
<dbReference type="OrthoDB" id="440755at2759"/>
<accession>A0A9W2XTG0</accession>
<evidence type="ECO:0000256" key="3">
    <source>
        <dbReference type="ARBA" id="ARBA00022525"/>
    </source>
</evidence>
<proteinExistence type="inferred from homology"/>
<keyword evidence="5 7" id="KW-0430">Lectin</keyword>